<evidence type="ECO:0000256" key="6">
    <source>
        <dbReference type="ARBA" id="ARBA00023180"/>
    </source>
</evidence>
<gene>
    <name evidence="10" type="ORF">TSIB3V08_LOCUS8793</name>
</gene>
<dbReference type="Pfam" id="PF12146">
    <property type="entry name" value="Hydrolase_4"/>
    <property type="match status" value="1"/>
</dbReference>
<feature type="signal peptide" evidence="7">
    <location>
        <begin position="1"/>
        <end position="18"/>
    </location>
</feature>
<evidence type="ECO:0000259" key="9">
    <source>
        <dbReference type="Pfam" id="PF12146"/>
    </source>
</evidence>
<evidence type="ECO:0000256" key="4">
    <source>
        <dbReference type="ARBA" id="ARBA00022963"/>
    </source>
</evidence>
<dbReference type="InterPro" id="IPR006693">
    <property type="entry name" value="AB_hydrolase_lipase"/>
</dbReference>
<proteinExistence type="inferred from homology"/>
<dbReference type="GO" id="GO:0016787">
    <property type="term" value="F:hydrolase activity"/>
    <property type="evidence" value="ECO:0007669"/>
    <property type="project" value="UniProtKB-KW"/>
</dbReference>
<keyword evidence="3" id="KW-0378">Hydrolase</keyword>
<dbReference type="FunFam" id="3.40.50.1820:FF:000057">
    <property type="entry name" value="Lipase"/>
    <property type="match status" value="1"/>
</dbReference>
<evidence type="ECO:0000256" key="3">
    <source>
        <dbReference type="ARBA" id="ARBA00022801"/>
    </source>
</evidence>
<sequence length="299" mass="32886">MLQVALLAAFCCIHLSSQLSPQEQFPDAYLSTPPLFISFALFFHPVTSSAFPAGTGTTTGSLAVLTTGIRQPPTISWAPVIQEPTQPSSSGYFPLHLVISNQSLPIPVELIQKYGYQAEIHHVTSPDGYVTTLHRLPPRGRITRSTPILLQHGLLGSSADWVLIGPRDGLGYNLVDAGYDVWLGNNRGNSYSRKHVNLTTSNKKYWDFSMHEMGVHDTPAVIDYILGRALSTELYYIGHSLGASLFFIMTSEKPEYNSKVRAMIGLAPGAFLGNARSPIVVPWFKALAKLQLIPHEKRD</sequence>
<comment type="similarity">
    <text evidence="1">Belongs to the AB hydrolase superfamily. Lipase family.</text>
</comment>
<keyword evidence="5" id="KW-0443">Lipid metabolism</keyword>
<name>A0A7R9B1Y8_TIMSH</name>
<reference evidence="10" key="1">
    <citation type="submission" date="2020-11" db="EMBL/GenBank/DDBJ databases">
        <authorList>
            <person name="Tran Van P."/>
        </authorList>
    </citation>
    <scope>NUCLEOTIDE SEQUENCE</scope>
</reference>
<feature type="domain" description="Serine aminopeptidase S33" evidence="9">
    <location>
        <begin position="169"/>
        <end position="290"/>
    </location>
</feature>
<dbReference type="Gene3D" id="3.40.50.1820">
    <property type="entry name" value="alpha/beta hydrolase"/>
    <property type="match status" value="1"/>
</dbReference>
<keyword evidence="4" id="KW-0442">Lipid degradation</keyword>
<keyword evidence="6" id="KW-0325">Glycoprotein</keyword>
<evidence type="ECO:0000313" key="10">
    <source>
        <dbReference type="EMBL" id="CAD7264745.1"/>
    </source>
</evidence>
<feature type="domain" description="Partial AB-hydrolase lipase" evidence="8">
    <location>
        <begin position="109"/>
        <end position="163"/>
    </location>
</feature>
<evidence type="ECO:0008006" key="11">
    <source>
        <dbReference type="Google" id="ProtNLM"/>
    </source>
</evidence>
<organism evidence="10">
    <name type="scientific">Timema shepardi</name>
    <name type="common">Walking stick</name>
    <dbReference type="NCBI Taxonomy" id="629360"/>
    <lineage>
        <taxon>Eukaryota</taxon>
        <taxon>Metazoa</taxon>
        <taxon>Ecdysozoa</taxon>
        <taxon>Arthropoda</taxon>
        <taxon>Hexapoda</taxon>
        <taxon>Insecta</taxon>
        <taxon>Pterygota</taxon>
        <taxon>Neoptera</taxon>
        <taxon>Polyneoptera</taxon>
        <taxon>Phasmatodea</taxon>
        <taxon>Timematodea</taxon>
        <taxon>Timematoidea</taxon>
        <taxon>Timematidae</taxon>
        <taxon>Timema</taxon>
    </lineage>
</organism>
<dbReference type="InterPro" id="IPR029058">
    <property type="entry name" value="AB_hydrolase_fold"/>
</dbReference>
<accession>A0A7R9B1Y8</accession>
<keyword evidence="2 7" id="KW-0732">Signal</keyword>
<dbReference type="SUPFAM" id="SSF53474">
    <property type="entry name" value="alpha/beta-Hydrolases"/>
    <property type="match status" value="1"/>
</dbReference>
<dbReference type="AlphaFoldDB" id="A0A7R9B1Y8"/>
<protein>
    <recommendedName>
        <fullName evidence="11">Triacylglycerol lipase</fullName>
    </recommendedName>
</protein>
<evidence type="ECO:0000256" key="2">
    <source>
        <dbReference type="ARBA" id="ARBA00022729"/>
    </source>
</evidence>
<feature type="chain" id="PRO_5031237442" description="Triacylglycerol lipase" evidence="7">
    <location>
        <begin position="19"/>
        <end position="299"/>
    </location>
</feature>
<evidence type="ECO:0000256" key="5">
    <source>
        <dbReference type="ARBA" id="ARBA00023098"/>
    </source>
</evidence>
<evidence type="ECO:0000259" key="8">
    <source>
        <dbReference type="Pfam" id="PF04083"/>
    </source>
</evidence>
<evidence type="ECO:0000256" key="1">
    <source>
        <dbReference type="ARBA" id="ARBA00010701"/>
    </source>
</evidence>
<evidence type="ECO:0000256" key="7">
    <source>
        <dbReference type="SAM" id="SignalP"/>
    </source>
</evidence>
<dbReference type="Pfam" id="PF04083">
    <property type="entry name" value="Abhydro_lipase"/>
    <property type="match status" value="1"/>
</dbReference>
<dbReference type="GO" id="GO:0016042">
    <property type="term" value="P:lipid catabolic process"/>
    <property type="evidence" value="ECO:0007669"/>
    <property type="project" value="UniProtKB-KW"/>
</dbReference>
<dbReference type="InterPro" id="IPR022742">
    <property type="entry name" value="Hydrolase_4"/>
</dbReference>
<dbReference type="PANTHER" id="PTHR11005">
    <property type="entry name" value="LYSOSOMAL ACID LIPASE-RELATED"/>
    <property type="match status" value="1"/>
</dbReference>
<dbReference type="EMBL" id="OC004685">
    <property type="protein sequence ID" value="CAD7264745.1"/>
    <property type="molecule type" value="Genomic_DNA"/>
</dbReference>